<dbReference type="EMBL" id="LDAU01000094">
    <property type="protein sequence ID" value="KRX06616.1"/>
    <property type="molecule type" value="Genomic_DNA"/>
</dbReference>
<evidence type="ECO:0000313" key="1">
    <source>
        <dbReference type="EMBL" id="KRX06616.1"/>
    </source>
</evidence>
<organism evidence="1 2">
    <name type="scientific">Pseudocohnilembus persalinus</name>
    <name type="common">Ciliate</name>
    <dbReference type="NCBI Taxonomy" id="266149"/>
    <lineage>
        <taxon>Eukaryota</taxon>
        <taxon>Sar</taxon>
        <taxon>Alveolata</taxon>
        <taxon>Ciliophora</taxon>
        <taxon>Intramacronucleata</taxon>
        <taxon>Oligohymenophorea</taxon>
        <taxon>Scuticociliatia</taxon>
        <taxon>Philasterida</taxon>
        <taxon>Pseudocohnilembidae</taxon>
        <taxon>Pseudocohnilembus</taxon>
    </lineage>
</organism>
<gene>
    <name evidence="1" type="ORF">PPERSA_13095</name>
</gene>
<proteinExistence type="predicted"/>
<comment type="caution">
    <text evidence="1">The sequence shown here is derived from an EMBL/GenBank/DDBJ whole genome shotgun (WGS) entry which is preliminary data.</text>
</comment>
<dbReference type="AlphaFoldDB" id="A0A0V0QXJ4"/>
<evidence type="ECO:0000313" key="2">
    <source>
        <dbReference type="Proteomes" id="UP000054937"/>
    </source>
</evidence>
<keyword evidence="2" id="KW-1185">Reference proteome</keyword>
<accession>A0A0V0QXJ4</accession>
<protein>
    <submittedName>
        <fullName evidence="1">Uncharacterized protein</fullName>
    </submittedName>
</protein>
<sequence length="231" mass="27496">MECKKTDHYNQPFLMFKFTDQIDQMLQCISCISENQETSRNLIIDQIKKLPVYKIQNFPPIGDLEKEKKIRNILENCSQEKIQEFKDQIKEQINQYFQKASLEKLQFIRSKLGSITPNWDKKETSLDIYTVSYDPQNQKQYVQSQQSIKQQSSYALVTKYDQTSSKQNQEIQQNDYNQGLKTYSVKQQNQENIIYTNQQQQLDIQNKSVQEISLQERNFKSKIENDHDNSH</sequence>
<dbReference type="Proteomes" id="UP000054937">
    <property type="component" value="Unassembled WGS sequence"/>
</dbReference>
<reference evidence="1 2" key="1">
    <citation type="journal article" date="2015" name="Sci. Rep.">
        <title>Genome of the facultative scuticociliatosis pathogen Pseudocohnilembus persalinus provides insight into its virulence through horizontal gene transfer.</title>
        <authorList>
            <person name="Xiong J."/>
            <person name="Wang G."/>
            <person name="Cheng J."/>
            <person name="Tian M."/>
            <person name="Pan X."/>
            <person name="Warren A."/>
            <person name="Jiang C."/>
            <person name="Yuan D."/>
            <person name="Miao W."/>
        </authorList>
    </citation>
    <scope>NUCLEOTIDE SEQUENCE [LARGE SCALE GENOMIC DNA]</scope>
    <source>
        <strain evidence="1">36N120E</strain>
    </source>
</reference>
<dbReference type="InParanoid" id="A0A0V0QXJ4"/>
<name>A0A0V0QXJ4_PSEPJ</name>